<evidence type="ECO:0000313" key="6">
    <source>
        <dbReference type="Proteomes" id="UP000176501"/>
    </source>
</evidence>
<reference evidence="5 6" key="1">
    <citation type="journal article" date="2016" name="Nat. Commun.">
        <title>Thousands of microbial genomes shed light on interconnected biogeochemical processes in an aquifer system.</title>
        <authorList>
            <person name="Anantharaman K."/>
            <person name="Brown C.T."/>
            <person name="Hug L.A."/>
            <person name="Sharon I."/>
            <person name="Castelle C.J."/>
            <person name="Probst A.J."/>
            <person name="Thomas B.C."/>
            <person name="Singh A."/>
            <person name="Wilkins M.J."/>
            <person name="Karaoz U."/>
            <person name="Brodie E.L."/>
            <person name="Williams K.H."/>
            <person name="Hubbard S.S."/>
            <person name="Banfield J.F."/>
        </authorList>
    </citation>
    <scope>NUCLEOTIDE SEQUENCE [LARGE SCALE GENOMIC DNA]</scope>
</reference>
<evidence type="ECO:0000256" key="1">
    <source>
        <dbReference type="ARBA" id="ARBA00001974"/>
    </source>
</evidence>
<dbReference type="InterPro" id="IPR036188">
    <property type="entry name" value="FAD/NAD-bd_sf"/>
</dbReference>
<protein>
    <recommendedName>
        <fullName evidence="4">FAD/NAD(P)-binding domain-containing protein</fullName>
    </recommendedName>
</protein>
<dbReference type="PANTHER" id="PTHR43429:SF3">
    <property type="entry name" value="NITRITE REDUCTASE [NAD(P)H]"/>
    <property type="match status" value="1"/>
</dbReference>
<dbReference type="InterPro" id="IPR023753">
    <property type="entry name" value="FAD/NAD-binding_dom"/>
</dbReference>
<feature type="domain" description="FAD/NAD(P)-binding" evidence="4">
    <location>
        <begin position="2"/>
        <end position="284"/>
    </location>
</feature>
<organism evidence="5 6">
    <name type="scientific">Candidatus Uhrbacteria bacterium RIFOXYB2_FULL_57_15</name>
    <dbReference type="NCBI Taxonomy" id="1802422"/>
    <lineage>
        <taxon>Bacteria</taxon>
        <taxon>Candidatus Uhriibacteriota</taxon>
    </lineage>
</organism>
<dbReference type="InterPro" id="IPR050260">
    <property type="entry name" value="FAD-bd_OxRdtase"/>
</dbReference>
<evidence type="ECO:0000259" key="4">
    <source>
        <dbReference type="Pfam" id="PF07992"/>
    </source>
</evidence>
<dbReference type="AlphaFoldDB" id="A0A1F7W645"/>
<dbReference type="Proteomes" id="UP000176501">
    <property type="component" value="Unassembled WGS sequence"/>
</dbReference>
<proteinExistence type="predicted"/>
<comment type="cofactor">
    <cofactor evidence="1">
        <name>FAD</name>
        <dbReference type="ChEBI" id="CHEBI:57692"/>
    </cofactor>
</comment>
<accession>A0A1F7W645</accession>
<dbReference type="PANTHER" id="PTHR43429">
    <property type="entry name" value="PYRIDINE NUCLEOTIDE-DISULFIDE OXIDOREDUCTASE DOMAIN-CONTAINING"/>
    <property type="match status" value="1"/>
</dbReference>
<dbReference type="Gene3D" id="3.50.50.60">
    <property type="entry name" value="FAD/NAD(P)-binding domain"/>
    <property type="match status" value="2"/>
</dbReference>
<dbReference type="Pfam" id="PF07992">
    <property type="entry name" value="Pyr_redox_2"/>
    <property type="match status" value="1"/>
</dbReference>
<dbReference type="PRINTS" id="PR00368">
    <property type="entry name" value="FADPNR"/>
</dbReference>
<dbReference type="SUPFAM" id="SSF51905">
    <property type="entry name" value="FAD/NAD(P)-binding domain"/>
    <property type="match status" value="2"/>
</dbReference>
<gene>
    <name evidence="5" type="ORF">A2304_04675</name>
</gene>
<sequence length="379" mass="40688">MRHVVIGGGIAGTTAAEELRKLDADAEITLVGEDHEIIYSRVLLPHYAKGLVPREKLFLKKETWYAEKNIEWMPGTRCDAIDVTNRHVALSNGRELPYDKLLLATGGEARTLPYEGENVCYFHSLGDTEHLISLMRSRAGGRGIVYGGSFIACELLDVFLYHHMPTVAAFRGPWMFHRILDADSGELVSDHLRAVGADVRPGSETLESVGATDADVVGVGVGVEPDLAWIRDAGIAVNKGVVTSARLETSAGDVYAAGDVTEFEDLVVGRTLMAGNWPSAVMQGRVAARNMAGKPEEFRNVSAYATNLAGLDIIGVGDTDRAFADEIRIVGSRAAGGVTQLFVRAGKVVGATMVGRTGDRTQVTNAIRDGLAPETLSLR</sequence>
<dbReference type="EMBL" id="MGFE01000028">
    <property type="protein sequence ID" value="OGL97848.1"/>
    <property type="molecule type" value="Genomic_DNA"/>
</dbReference>
<comment type="caution">
    <text evidence="5">The sequence shown here is derived from an EMBL/GenBank/DDBJ whole genome shotgun (WGS) entry which is preliminary data.</text>
</comment>
<name>A0A1F7W645_9BACT</name>
<dbReference type="GO" id="GO:0016491">
    <property type="term" value="F:oxidoreductase activity"/>
    <property type="evidence" value="ECO:0007669"/>
    <property type="project" value="InterPro"/>
</dbReference>
<keyword evidence="2" id="KW-0285">Flavoprotein</keyword>
<evidence type="ECO:0000313" key="5">
    <source>
        <dbReference type="EMBL" id="OGL97848.1"/>
    </source>
</evidence>
<evidence type="ECO:0000256" key="3">
    <source>
        <dbReference type="ARBA" id="ARBA00022827"/>
    </source>
</evidence>
<keyword evidence="3" id="KW-0274">FAD</keyword>
<evidence type="ECO:0000256" key="2">
    <source>
        <dbReference type="ARBA" id="ARBA00022630"/>
    </source>
</evidence>